<evidence type="ECO:0000256" key="1">
    <source>
        <dbReference type="ARBA" id="ARBA00007274"/>
    </source>
</evidence>
<dbReference type="InterPro" id="IPR011004">
    <property type="entry name" value="Trimer_LpxA-like_sf"/>
</dbReference>
<dbReference type="Gene3D" id="2.160.10.10">
    <property type="entry name" value="Hexapeptide repeat proteins"/>
    <property type="match status" value="1"/>
</dbReference>
<sequence>MASEREKMLAGERYDASDPELVAARERANELTREYNRTDPTDTDTRRALIEDLFGSVGADCHVEPPFRCDYGDNIHVGDGFYANFDCVVLDVCRVDIGDDCLLGPGVHVYTATHPLDPDERRSGVEYGKSVTIGDNVWVGGQAVINPGVTVGDDAVIGSGAVVTDDVPAGVVVQGNPASVVREIETDGPR</sequence>
<dbReference type="PROSITE" id="PS00101">
    <property type="entry name" value="HEXAPEP_TRANSFERASES"/>
    <property type="match status" value="1"/>
</dbReference>
<dbReference type="Pfam" id="PF12464">
    <property type="entry name" value="Mac"/>
    <property type="match status" value="1"/>
</dbReference>
<organism evidence="6 7">
    <name type="scientific">Haloarcula japonica (strain ATCC 49778 / DSM 6131 / JCM 7785 / NBRC 101032 / NCIMB 13157 / TR-1)</name>
    <dbReference type="NCBI Taxonomy" id="1227453"/>
    <lineage>
        <taxon>Archaea</taxon>
        <taxon>Methanobacteriati</taxon>
        <taxon>Methanobacteriota</taxon>
        <taxon>Stenosarchaea group</taxon>
        <taxon>Halobacteria</taxon>
        <taxon>Halobacteriales</taxon>
        <taxon>Haloarculaceae</taxon>
        <taxon>Haloarcula</taxon>
    </lineage>
</organism>
<protein>
    <submittedName>
        <fullName evidence="6">Maltose O-acetyltransferase</fullName>
    </submittedName>
</protein>
<dbReference type="SMART" id="SM01266">
    <property type="entry name" value="Mac"/>
    <property type="match status" value="1"/>
</dbReference>
<evidence type="ECO:0000256" key="2">
    <source>
        <dbReference type="ARBA" id="ARBA00022679"/>
    </source>
</evidence>
<reference evidence="6 7" key="1">
    <citation type="journal article" date="2014" name="PLoS Genet.">
        <title>Phylogenetically driven sequencing of extremely halophilic archaea reveals strategies for static and dynamic osmo-response.</title>
        <authorList>
            <person name="Becker E.A."/>
            <person name="Seitzer P.M."/>
            <person name="Tritt A."/>
            <person name="Larsen D."/>
            <person name="Krusor M."/>
            <person name="Yao A.I."/>
            <person name="Wu D."/>
            <person name="Madern D."/>
            <person name="Eisen J.A."/>
            <person name="Darling A.E."/>
            <person name="Facciotti M.T."/>
        </authorList>
    </citation>
    <scope>NUCLEOTIDE SEQUENCE [LARGE SCALE GENOMIC DNA]</scope>
    <source>
        <strain evidence="7">ATCC 49778 / DSM 6131 / JCM 7785 / NBRC 101032 / NCIMB 13157 / TR-1</strain>
    </source>
</reference>
<dbReference type="AlphaFoldDB" id="M0LL44"/>
<comment type="similarity">
    <text evidence="1">Belongs to the transferase hexapeptide repeat family.</text>
</comment>
<dbReference type="SUPFAM" id="SSF51161">
    <property type="entry name" value="Trimeric LpxA-like enzymes"/>
    <property type="match status" value="1"/>
</dbReference>
<proteinExistence type="inferred from homology"/>
<dbReference type="RefSeq" id="WP_004590625.1">
    <property type="nucleotide sequence ID" value="NZ_AOLY01000005.1"/>
</dbReference>
<dbReference type="EMBL" id="AOLY01000005">
    <property type="protein sequence ID" value="EMA34317.1"/>
    <property type="molecule type" value="Genomic_DNA"/>
</dbReference>
<evidence type="ECO:0000256" key="3">
    <source>
        <dbReference type="ARBA" id="ARBA00022737"/>
    </source>
</evidence>
<feature type="domain" description="Maltose/galactoside acetyltransferase" evidence="5">
    <location>
        <begin position="5"/>
        <end position="59"/>
    </location>
</feature>
<keyword evidence="2" id="KW-0808">Transferase</keyword>
<dbReference type="Pfam" id="PF00132">
    <property type="entry name" value="Hexapep"/>
    <property type="match status" value="1"/>
</dbReference>
<name>M0LL44_HALJT</name>
<evidence type="ECO:0000313" key="7">
    <source>
        <dbReference type="Proteomes" id="UP000011524"/>
    </source>
</evidence>
<dbReference type="InterPro" id="IPR024688">
    <property type="entry name" value="Mac_dom"/>
</dbReference>
<keyword evidence="7" id="KW-1185">Reference proteome</keyword>
<dbReference type="eggNOG" id="arCOG01848">
    <property type="taxonomic scope" value="Archaea"/>
</dbReference>
<accession>M0LL44</accession>
<gene>
    <name evidence="6" type="ORF">C444_02241</name>
</gene>
<dbReference type="GO" id="GO:0008870">
    <property type="term" value="F:galactoside O-acetyltransferase activity"/>
    <property type="evidence" value="ECO:0007669"/>
    <property type="project" value="TreeGrafter"/>
</dbReference>
<dbReference type="Proteomes" id="UP000011524">
    <property type="component" value="Unassembled WGS sequence"/>
</dbReference>
<dbReference type="PATRIC" id="fig|1227453.3.peg.457"/>
<evidence type="ECO:0000256" key="4">
    <source>
        <dbReference type="ARBA" id="ARBA00023315"/>
    </source>
</evidence>
<dbReference type="InterPro" id="IPR001451">
    <property type="entry name" value="Hexapep"/>
</dbReference>
<dbReference type="InterPro" id="IPR018357">
    <property type="entry name" value="Hexapep_transf_CS"/>
</dbReference>
<dbReference type="FunFam" id="2.160.10.10:FF:000008">
    <property type="entry name" value="Maltose O-acetyltransferase"/>
    <property type="match status" value="1"/>
</dbReference>
<evidence type="ECO:0000259" key="5">
    <source>
        <dbReference type="SMART" id="SM01266"/>
    </source>
</evidence>
<keyword evidence="3" id="KW-0677">Repeat</keyword>
<dbReference type="STRING" id="1227453.C444_02241"/>
<dbReference type="InterPro" id="IPR039369">
    <property type="entry name" value="LacA-like"/>
</dbReference>
<comment type="caution">
    <text evidence="6">The sequence shown here is derived from an EMBL/GenBank/DDBJ whole genome shotgun (WGS) entry which is preliminary data.</text>
</comment>
<dbReference type="CDD" id="cd03357">
    <property type="entry name" value="LbH_MAT_GAT"/>
    <property type="match status" value="1"/>
</dbReference>
<keyword evidence="4" id="KW-0012">Acyltransferase</keyword>
<dbReference type="PANTHER" id="PTHR43017:SF1">
    <property type="entry name" value="ACETYLTRANSFERASE YJL218W-RELATED"/>
    <property type="match status" value="1"/>
</dbReference>
<dbReference type="PANTHER" id="PTHR43017">
    <property type="entry name" value="GALACTOSIDE O-ACETYLTRANSFERASE"/>
    <property type="match status" value="1"/>
</dbReference>
<evidence type="ECO:0000313" key="6">
    <source>
        <dbReference type="EMBL" id="EMA34317.1"/>
    </source>
</evidence>
<dbReference type="OrthoDB" id="1475at2157"/>